<dbReference type="Proteomes" id="UP001066276">
    <property type="component" value="Chromosome 2_1"/>
</dbReference>
<evidence type="ECO:0000256" key="1">
    <source>
        <dbReference type="SAM" id="MobiDB-lite"/>
    </source>
</evidence>
<feature type="compositionally biased region" description="Low complexity" evidence="1">
    <location>
        <begin position="141"/>
        <end position="174"/>
    </location>
</feature>
<feature type="compositionally biased region" description="Acidic residues" evidence="1">
    <location>
        <begin position="175"/>
        <end position="199"/>
    </location>
</feature>
<protein>
    <submittedName>
        <fullName evidence="2">Uncharacterized protein</fullName>
    </submittedName>
</protein>
<comment type="caution">
    <text evidence="2">The sequence shown here is derived from an EMBL/GenBank/DDBJ whole genome shotgun (WGS) entry which is preliminary data.</text>
</comment>
<keyword evidence="3" id="KW-1185">Reference proteome</keyword>
<accession>A0AAV7VF51</accession>
<reference evidence="2" key="1">
    <citation type="journal article" date="2022" name="bioRxiv">
        <title>Sequencing and chromosome-scale assembly of the giantPleurodeles waltlgenome.</title>
        <authorList>
            <person name="Brown T."/>
            <person name="Elewa A."/>
            <person name="Iarovenko S."/>
            <person name="Subramanian E."/>
            <person name="Araus A.J."/>
            <person name="Petzold A."/>
            <person name="Susuki M."/>
            <person name="Suzuki K.-i.T."/>
            <person name="Hayashi T."/>
            <person name="Toyoda A."/>
            <person name="Oliveira C."/>
            <person name="Osipova E."/>
            <person name="Leigh N.D."/>
            <person name="Simon A."/>
            <person name="Yun M.H."/>
        </authorList>
    </citation>
    <scope>NUCLEOTIDE SEQUENCE</scope>
    <source>
        <strain evidence="2">20211129_DDA</strain>
        <tissue evidence="2">Liver</tissue>
    </source>
</reference>
<feature type="compositionally biased region" description="Basic and acidic residues" evidence="1">
    <location>
        <begin position="205"/>
        <end position="219"/>
    </location>
</feature>
<proteinExistence type="predicted"/>
<feature type="region of interest" description="Disordered" evidence="1">
    <location>
        <begin position="89"/>
        <end position="227"/>
    </location>
</feature>
<sequence>MVGISFAPGTSAPAPVTPAALSEEAIDLLRSLTVGQSTILNAIQGVERQLQQTNAYLEGIHSGQAAHQRAFQTLASALMAAIVPVSSLPLQLPPPKKLASARRERGKKSGNKAAPRGTGGSVDPAAPPSKVGKGHTKTGKSGKTCTADKTATSTAAKDTAATSTAAKDTAATSTAEEDTAATSTTEEDTAATSTTEEDTAATSTAEKDTAATSTAEKDTTATSTAGH</sequence>
<evidence type="ECO:0000313" key="2">
    <source>
        <dbReference type="EMBL" id="KAJ1199076.1"/>
    </source>
</evidence>
<dbReference type="EMBL" id="JANPWB010000003">
    <property type="protein sequence ID" value="KAJ1199076.1"/>
    <property type="molecule type" value="Genomic_DNA"/>
</dbReference>
<gene>
    <name evidence="2" type="ORF">NDU88_002914</name>
</gene>
<dbReference type="AlphaFoldDB" id="A0AAV7VF51"/>
<organism evidence="2 3">
    <name type="scientific">Pleurodeles waltl</name>
    <name type="common">Iberian ribbed newt</name>
    <dbReference type="NCBI Taxonomy" id="8319"/>
    <lineage>
        <taxon>Eukaryota</taxon>
        <taxon>Metazoa</taxon>
        <taxon>Chordata</taxon>
        <taxon>Craniata</taxon>
        <taxon>Vertebrata</taxon>
        <taxon>Euteleostomi</taxon>
        <taxon>Amphibia</taxon>
        <taxon>Batrachia</taxon>
        <taxon>Caudata</taxon>
        <taxon>Salamandroidea</taxon>
        <taxon>Salamandridae</taxon>
        <taxon>Pleurodelinae</taxon>
        <taxon>Pleurodeles</taxon>
    </lineage>
</organism>
<name>A0AAV7VF51_PLEWA</name>
<evidence type="ECO:0000313" key="3">
    <source>
        <dbReference type="Proteomes" id="UP001066276"/>
    </source>
</evidence>